<evidence type="ECO:0000256" key="3">
    <source>
        <dbReference type="ARBA" id="ARBA00023224"/>
    </source>
</evidence>
<dbReference type="InterPro" id="IPR000727">
    <property type="entry name" value="T_SNARE_dom"/>
</dbReference>
<dbReference type="PRINTS" id="PR00260">
    <property type="entry name" value="CHEMTRNSDUCR"/>
</dbReference>
<dbReference type="AlphaFoldDB" id="A0A2N3Q1U1"/>
<feature type="domain" description="Methyl-accepting transducer" evidence="6">
    <location>
        <begin position="174"/>
        <end position="410"/>
    </location>
</feature>
<dbReference type="Proteomes" id="UP000233293">
    <property type="component" value="Unassembled WGS sequence"/>
</dbReference>
<dbReference type="GO" id="GO:0004888">
    <property type="term" value="F:transmembrane signaling receptor activity"/>
    <property type="evidence" value="ECO:0007669"/>
    <property type="project" value="InterPro"/>
</dbReference>
<dbReference type="RefSeq" id="WP_101248858.1">
    <property type="nucleotide sequence ID" value="NZ_PIUM01000001.1"/>
</dbReference>
<dbReference type="InterPro" id="IPR004090">
    <property type="entry name" value="Chemotax_Me-accpt_rcpt"/>
</dbReference>
<sequence>MTNLSSVSKALLCGKITLGLCILQMAGCGLLQQWVAAASALVILVPTLVLLKNLTRANASIEKAMAVCAAAAQGKLGVRIHGIRGTGNMGAMLRNINRLLDLTEAFCREAQAAMGKANQRQYYRKIVPTGLRGDFSRYALTINHSLELMAERDHEALRFAEDNVRRIVQNVSSASEQLQTNARTLLGTAEMTAEQALTSAAAAEEASVNVQTVASAAEELAASFGEINRQTATATRISSEAVAIAERTDRTVGELGAAASEIGNIVALIQSIASQTNLLALNATIEAARAGEAGKGFAVVAGEVKTLANQTAKATDEIAAQVTHIRATSDAAAEAIRDIVRSISQIQETSTAVAGAVEEQNAVTNEISRNVAEAAVGTSSVSEAVGTVRTATDGTSGEARSISTAAVHLAGQADELRRQVDDFIAKIKGDA</sequence>
<dbReference type="Pfam" id="PF00015">
    <property type="entry name" value="MCPsignal"/>
    <property type="match status" value="1"/>
</dbReference>
<dbReference type="SUPFAM" id="SSF58104">
    <property type="entry name" value="Methyl-accepting chemotaxis protein (MCP) signaling domain"/>
    <property type="match status" value="1"/>
</dbReference>
<dbReference type="PANTHER" id="PTHR32089:SF112">
    <property type="entry name" value="LYSOZYME-LIKE PROTEIN-RELATED"/>
    <property type="match status" value="1"/>
</dbReference>
<comment type="subcellular location">
    <subcellularLocation>
        <location evidence="1">Cell inner membrane</location>
        <topology evidence="1">Multi-pass membrane protein</topology>
    </subcellularLocation>
</comment>
<dbReference type="PANTHER" id="PTHR32089">
    <property type="entry name" value="METHYL-ACCEPTING CHEMOTAXIS PROTEIN MCPB"/>
    <property type="match status" value="1"/>
</dbReference>
<dbReference type="GO" id="GO:0006935">
    <property type="term" value="P:chemotaxis"/>
    <property type="evidence" value="ECO:0007669"/>
    <property type="project" value="InterPro"/>
</dbReference>
<proteinExistence type="inferred from homology"/>
<dbReference type="Gene3D" id="1.10.287.950">
    <property type="entry name" value="Methyl-accepting chemotaxis protein"/>
    <property type="match status" value="1"/>
</dbReference>
<dbReference type="GO" id="GO:0005886">
    <property type="term" value="C:plasma membrane"/>
    <property type="evidence" value="ECO:0007669"/>
    <property type="project" value="UniProtKB-SubCell"/>
</dbReference>
<dbReference type="PROSITE" id="PS50192">
    <property type="entry name" value="T_SNARE"/>
    <property type="match status" value="1"/>
</dbReference>
<reference evidence="9" key="1">
    <citation type="submission" date="2017-12" db="EMBL/GenBank/DDBJ databases">
        <title>Draft genome sequence of Telmatospirillum siberiense 26-4b1T, an acidotolerant peatland alphaproteobacterium potentially involved in sulfur cycling.</title>
        <authorList>
            <person name="Hausmann B."/>
            <person name="Pjevac P."/>
            <person name="Schreck K."/>
            <person name="Herbold C.W."/>
            <person name="Daims H."/>
            <person name="Wagner M."/>
            <person name="Pester M."/>
            <person name="Loy A."/>
        </authorList>
    </citation>
    <scope>NUCLEOTIDE SEQUENCE [LARGE SCALE GENOMIC DNA]</scope>
    <source>
        <strain evidence="9">26-4b1</strain>
    </source>
</reference>
<name>A0A2N3Q1U1_9PROT</name>
<comment type="caution">
    <text evidence="8">The sequence shown here is derived from an EMBL/GenBank/DDBJ whole genome shotgun (WGS) entry which is preliminary data.</text>
</comment>
<keyword evidence="2" id="KW-0472">Membrane</keyword>
<evidence type="ECO:0000256" key="2">
    <source>
        <dbReference type="ARBA" id="ARBA00022519"/>
    </source>
</evidence>
<evidence type="ECO:0000256" key="1">
    <source>
        <dbReference type="ARBA" id="ARBA00004429"/>
    </source>
</evidence>
<evidence type="ECO:0000259" key="7">
    <source>
        <dbReference type="PROSITE" id="PS50192"/>
    </source>
</evidence>
<dbReference type="PROSITE" id="PS50111">
    <property type="entry name" value="CHEMOTAXIS_TRANSDUC_2"/>
    <property type="match status" value="1"/>
</dbReference>
<keyword evidence="9" id="KW-1185">Reference proteome</keyword>
<evidence type="ECO:0000256" key="5">
    <source>
        <dbReference type="PROSITE-ProRule" id="PRU00284"/>
    </source>
</evidence>
<keyword evidence="2" id="KW-1003">Cell membrane</keyword>
<keyword evidence="3 5" id="KW-0807">Transducer</keyword>
<evidence type="ECO:0000313" key="8">
    <source>
        <dbReference type="EMBL" id="PKU26627.1"/>
    </source>
</evidence>
<evidence type="ECO:0000313" key="9">
    <source>
        <dbReference type="Proteomes" id="UP000233293"/>
    </source>
</evidence>
<dbReference type="OrthoDB" id="5179380at2"/>
<feature type="domain" description="T-SNARE coiled-coil homology" evidence="7">
    <location>
        <begin position="326"/>
        <end position="388"/>
    </location>
</feature>
<keyword evidence="2" id="KW-0997">Cell inner membrane</keyword>
<dbReference type="GO" id="GO:0007165">
    <property type="term" value="P:signal transduction"/>
    <property type="evidence" value="ECO:0007669"/>
    <property type="project" value="UniProtKB-KW"/>
</dbReference>
<organism evidence="8 9">
    <name type="scientific">Telmatospirillum siberiense</name>
    <dbReference type="NCBI Taxonomy" id="382514"/>
    <lineage>
        <taxon>Bacteria</taxon>
        <taxon>Pseudomonadati</taxon>
        <taxon>Pseudomonadota</taxon>
        <taxon>Alphaproteobacteria</taxon>
        <taxon>Rhodospirillales</taxon>
        <taxon>Rhodospirillaceae</taxon>
        <taxon>Telmatospirillum</taxon>
    </lineage>
</organism>
<gene>
    <name evidence="8" type="ORF">CWS72_02015</name>
</gene>
<evidence type="ECO:0000256" key="4">
    <source>
        <dbReference type="ARBA" id="ARBA00029447"/>
    </source>
</evidence>
<protein>
    <submittedName>
        <fullName evidence="8">Chemotaxis protein</fullName>
    </submittedName>
</protein>
<dbReference type="EMBL" id="PIUM01000001">
    <property type="protein sequence ID" value="PKU26627.1"/>
    <property type="molecule type" value="Genomic_DNA"/>
</dbReference>
<dbReference type="InterPro" id="IPR004089">
    <property type="entry name" value="MCPsignal_dom"/>
</dbReference>
<dbReference type="SMART" id="SM00283">
    <property type="entry name" value="MA"/>
    <property type="match status" value="1"/>
</dbReference>
<dbReference type="Gene3D" id="1.20.120.1530">
    <property type="match status" value="1"/>
</dbReference>
<comment type="similarity">
    <text evidence="4">Belongs to the methyl-accepting chemotaxis (MCP) protein family.</text>
</comment>
<evidence type="ECO:0000259" key="6">
    <source>
        <dbReference type="PROSITE" id="PS50111"/>
    </source>
</evidence>
<accession>A0A2N3Q1U1</accession>